<dbReference type="EMBL" id="JANBUP010001007">
    <property type="protein sequence ID" value="KAJ2809234.1"/>
    <property type="molecule type" value="Genomic_DNA"/>
</dbReference>
<keyword evidence="2" id="KW-1185">Reference proteome</keyword>
<proteinExistence type="predicted"/>
<sequence length="706" mass="75668">MEGLSGKELDDSIFGTDSHLDWAEEVNTLEALNDDRYGSSAKRTEESTRQDPVSPPRPPYDGRRGSRDMGKDSRGAGRRQQNERPARADSRPRPSTESSGPGGNYARSASRGEYTGRGGSRGGGGGNRPRGGRSVSRVGPPAAQPQGYAQASGINIRSARNMRDRSRSMERPGSFDQGRGWRGPPGARSRADNADRWEHDKYEGASSAPSSNLPPARSYGHDRRNSGAAQSTAPLPADVEYIGKEGISHVTINRRESNASSRGYPSASYEAPRRQFPDIAGAPPLPDEAPSVSVHTRNASVSQAAAGVRPISPRSPGTNEPYRAPHRRQSSIDASKLPPPLPSAPVVSPQVSVPEEPPKPSAGGVEESVDESSSAEMEWENFVANGGLDMPIDRITDDLLKHPRSRSQSVFSQVEAPRPAYEHRGSHIRVGSTALEKAHDRAALLLNNDGDGDDDDVEVTRSVKRPDSSFEKSEGEAEQKARPSNQGISIRGSAETPAAVSRLETSMASLVLNQAAAPRAKQTSAPMPERTARKGLTPAPPSDAGSLGIRIKGTSLKQSIAPAANGRASAPADACSPSRGPTRPTPPDARAGARSTTPTRPATPPTNRSASRSSSGDEGRPAPQGAAPSSYLRRQYEVYDESRGRHLFSVNIPYDEGRYAPIHIHEKDDLSKLASKFARTWRVHSKEQRIKLLLTKVKALMTDTSL</sequence>
<organism evidence="1 2">
    <name type="scientific">Coemansia furcata</name>
    <dbReference type="NCBI Taxonomy" id="417177"/>
    <lineage>
        <taxon>Eukaryota</taxon>
        <taxon>Fungi</taxon>
        <taxon>Fungi incertae sedis</taxon>
        <taxon>Zoopagomycota</taxon>
        <taxon>Kickxellomycotina</taxon>
        <taxon>Kickxellomycetes</taxon>
        <taxon>Kickxellales</taxon>
        <taxon>Kickxellaceae</taxon>
        <taxon>Coemansia</taxon>
    </lineage>
</organism>
<accession>A0ACC1LIE1</accession>
<comment type="caution">
    <text evidence="1">The sequence shown here is derived from an EMBL/GenBank/DDBJ whole genome shotgun (WGS) entry which is preliminary data.</text>
</comment>
<dbReference type="Proteomes" id="UP001140096">
    <property type="component" value="Unassembled WGS sequence"/>
</dbReference>
<reference evidence="1" key="1">
    <citation type="submission" date="2022-07" db="EMBL/GenBank/DDBJ databases">
        <title>Phylogenomic reconstructions and comparative analyses of Kickxellomycotina fungi.</title>
        <authorList>
            <person name="Reynolds N.K."/>
            <person name="Stajich J.E."/>
            <person name="Barry K."/>
            <person name="Grigoriev I.V."/>
            <person name="Crous P."/>
            <person name="Smith M.E."/>
        </authorList>
    </citation>
    <scope>NUCLEOTIDE SEQUENCE</scope>
    <source>
        <strain evidence="1">CBS 102833</strain>
    </source>
</reference>
<name>A0ACC1LIE1_9FUNG</name>
<evidence type="ECO:0000313" key="2">
    <source>
        <dbReference type="Proteomes" id="UP001140096"/>
    </source>
</evidence>
<gene>
    <name evidence="1" type="ORF">H4S07_003244</name>
</gene>
<evidence type="ECO:0000313" key="1">
    <source>
        <dbReference type="EMBL" id="KAJ2809234.1"/>
    </source>
</evidence>
<protein>
    <submittedName>
        <fullName evidence="1">Uncharacterized protein</fullName>
    </submittedName>
</protein>